<evidence type="ECO:0008006" key="3">
    <source>
        <dbReference type="Google" id="ProtNLM"/>
    </source>
</evidence>
<gene>
    <name evidence="1" type="ORF">FQP85_08280</name>
</gene>
<evidence type="ECO:0000313" key="1">
    <source>
        <dbReference type="EMBL" id="TVU83762.1"/>
    </source>
</evidence>
<protein>
    <recommendedName>
        <fullName evidence="3">Phage protein</fullName>
    </recommendedName>
</protein>
<reference evidence="1 2" key="1">
    <citation type="submission" date="2019-07" db="EMBL/GenBank/DDBJ databases">
        <title>Diversity of Bacteria from Kongsfjorden, Arctic.</title>
        <authorList>
            <person name="Yu Y."/>
        </authorList>
    </citation>
    <scope>NUCLEOTIDE SEQUENCE [LARGE SCALE GENOMIC DNA]</scope>
    <source>
        <strain evidence="1 2">SM1927</strain>
    </source>
</reference>
<accession>A0ABY3FE29</accession>
<organism evidence="1 2">
    <name type="scientific">Pseudoalteromonas neustonica</name>
    <dbReference type="NCBI Taxonomy" id="1840331"/>
    <lineage>
        <taxon>Bacteria</taxon>
        <taxon>Pseudomonadati</taxon>
        <taxon>Pseudomonadota</taxon>
        <taxon>Gammaproteobacteria</taxon>
        <taxon>Alteromonadales</taxon>
        <taxon>Pseudoalteromonadaceae</taxon>
        <taxon>Pseudoalteromonas</taxon>
    </lineage>
</organism>
<sequence>MKTLTLTTKQILDMCCFAGIHAQSPCDAPGEEDFLTTEYTISIDQKVQLDDGKTYQGLTIHCTEYPEEGYMPLEEVKEST</sequence>
<name>A0ABY3FE29_9GAMM</name>
<proteinExistence type="predicted"/>
<dbReference type="EMBL" id="VNFF01000007">
    <property type="protein sequence ID" value="TVU83762.1"/>
    <property type="molecule type" value="Genomic_DNA"/>
</dbReference>
<keyword evidence="2" id="KW-1185">Reference proteome</keyword>
<comment type="caution">
    <text evidence="1">The sequence shown here is derived from an EMBL/GenBank/DDBJ whole genome shotgun (WGS) entry which is preliminary data.</text>
</comment>
<dbReference type="RefSeq" id="WP_145236357.1">
    <property type="nucleotide sequence ID" value="NZ_VNFF01000007.1"/>
</dbReference>
<dbReference type="Proteomes" id="UP000317938">
    <property type="component" value="Unassembled WGS sequence"/>
</dbReference>
<evidence type="ECO:0000313" key="2">
    <source>
        <dbReference type="Proteomes" id="UP000317938"/>
    </source>
</evidence>